<organism evidence="2 3">
    <name type="scientific">Candidatus Magasanikbacteria bacterium RIFCSPHIGHO2_01_FULL_33_34</name>
    <dbReference type="NCBI Taxonomy" id="1798671"/>
    <lineage>
        <taxon>Bacteria</taxon>
        <taxon>Candidatus Magasanikiibacteriota</taxon>
    </lineage>
</organism>
<reference evidence="2 3" key="1">
    <citation type="journal article" date="2016" name="Nat. Commun.">
        <title>Thousands of microbial genomes shed light on interconnected biogeochemical processes in an aquifer system.</title>
        <authorList>
            <person name="Anantharaman K."/>
            <person name="Brown C.T."/>
            <person name="Hug L.A."/>
            <person name="Sharon I."/>
            <person name="Castelle C.J."/>
            <person name="Probst A.J."/>
            <person name="Thomas B.C."/>
            <person name="Singh A."/>
            <person name="Wilkins M.J."/>
            <person name="Karaoz U."/>
            <person name="Brodie E.L."/>
            <person name="Williams K.H."/>
            <person name="Hubbard S.S."/>
            <person name="Banfield J.F."/>
        </authorList>
    </citation>
    <scope>NUCLEOTIDE SEQUENCE [LARGE SCALE GENOMIC DNA]</scope>
</reference>
<feature type="transmembrane region" description="Helical" evidence="1">
    <location>
        <begin position="74"/>
        <end position="97"/>
    </location>
</feature>
<gene>
    <name evidence="2" type="ORF">A2725_03345</name>
</gene>
<keyword evidence="1" id="KW-0812">Transmembrane</keyword>
<keyword evidence="1" id="KW-0472">Membrane</keyword>
<evidence type="ECO:0000313" key="3">
    <source>
        <dbReference type="Proteomes" id="UP000177067"/>
    </source>
</evidence>
<dbReference type="InterPro" id="IPR043993">
    <property type="entry name" value="T4SS_pilin"/>
</dbReference>
<keyword evidence="1" id="KW-1133">Transmembrane helix</keyword>
<dbReference type="AlphaFoldDB" id="A0A1F6LHD3"/>
<evidence type="ECO:0000256" key="1">
    <source>
        <dbReference type="SAM" id="Phobius"/>
    </source>
</evidence>
<proteinExistence type="predicted"/>
<name>A0A1F6LHD3_9BACT</name>
<feature type="transmembrane region" description="Helical" evidence="1">
    <location>
        <begin position="109"/>
        <end position="134"/>
    </location>
</feature>
<evidence type="ECO:0000313" key="2">
    <source>
        <dbReference type="EMBL" id="OGH58705.1"/>
    </source>
</evidence>
<dbReference type="Proteomes" id="UP000177067">
    <property type="component" value="Unassembled WGS sequence"/>
</dbReference>
<accession>A0A1F6LHD3</accession>
<protein>
    <submittedName>
        <fullName evidence="2">Uncharacterized protein</fullName>
    </submittedName>
</protein>
<dbReference type="EMBL" id="MFPS01000009">
    <property type="protein sequence ID" value="OGH58705.1"/>
    <property type="molecule type" value="Genomic_DNA"/>
</dbReference>
<comment type="caution">
    <text evidence="2">The sequence shown here is derived from an EMBL/GenBank/DDBJ whole genome shotgun (WGS) entry which is preliminary data.</text>
</comment>
<dbReference type="Pfam" id="PF18895">
    <property type="entry name" value="T4SS_pilin"/>
    <property type="match status" value="1"/>
</dbReference>
<sequence length="135" mass="14720">MYLNKFFMKIFKKYIIGYMIFSFMFLGVYGSVSVNAQEDSSGVSRLQNPLGEMVTGEDGTVINPLIKKIIDTSLGILGSVTLIVFVIGGFLWLTSAGNEQRVDKGTKTMLYATIGILVIFSSYAILSALIGVIAK</sequence>